<gene>
    <name evidence="5" type="ORF">C5745_16815</name>
</gene>
<dbReference type="InterPro" id="IPR044946">
    <property type="entry name" value="Restrct_endonuc_typeI_TRD_sf"/>
</dbReference>
<dbReference type="SUPFAM" id="SSF116734">
    <property type="entry name" value="DNA methylase specificity domain"/>
    <property type="match status" value="2"/>
</dbReference>
<dbReference type="RefSeq" id="WP_105718181.1">
    <property type="nucleotide sequence ID" value="NZ_PVBQ01000017.1"/>
</dbReference>
<name>A0A2S9IZX3_9SPHI</name>
<evidence type="ECO:0000259" key="4">
    <source>
        <dbReference type="Pfam" id="PF01420"/>
    </source>
</evidence>
<proteinExistence type="inferred from homology"/>
<dbReference type="InterPro" id="IPR051212">
    <property type="entry name" value="Type-I_RE_S_subunit"/>
</dbReference>
<dbReference type="PANTHER" id="PTHR43140:SF1">
    <property type="entry name" value="TYPE I RESTRICTION ENZYME ECOKI SPECIFICITY SUBUNIT"/>
    <property type="match status" value="1"/>
</dbReference>
<dbReference type="AlphaFoldDB" id="A0A2S9IZX3"/>
<dbReference type="PANTHER" id="PTHR43140">
    <property type="entry name" value="TYPE-1 RESTRICTION ENZYME ECOKI SPECIFICITY PROTEIN"/>
    <property type="match status" value="1"/>
</dbReference>
<dbReference type="EMBL" id="PVBQ01000017">
    <property type="protein sequence ID" value="PRD46086.1"/>
    <property type="molecule type" value="Genomic_DNA"/>
</dbReference>
<accession>A0A2S9IZX3</accession>
<feature type="domain" description="Type I restriction modification DNA specificity" evidence="4">
    <location>
        <begin position="243"/>
        <end position="398"/>
    </location>
</feature>
<keyword evidence="5" id="KW-0378">Hydrolase</keyword>
<dbReference type="GO" id="GO:0004519">
    <property type="term" value="F:endonuclease activity"/>
    <property type="evidence" value="ECO:0007669"/>
    <property type="project" value="UniProtKB-KW"/>
</dbReference>
<comment type="caution">
    <text evidence="5">The sequence shown here is derived from an EMBL/GenBank/DDBJ whole genome shotgun (WGS) entry which is preliminary data.</text>
</comment>
<dbReference type="Proteomes" id="UP000239711">
    <property type="component" value="Unassembled WGS sequence"/>
</dbReference>
<evidence type="ECO:0000313" key="5">
    <source>
        <dbReference type="EMBL" id="PRD46086.1"/>
    </source>
</evidence>
<organism evidence="5 6">
    <name type="scientific">Sphingobacterium haloxyli</name>
    <dbReference type="NCBI Taxonomy" id="2100533"/>
    <lineage>
        <taxon>Bacteria</taxon>
        <taxon>Pseudomonadati</taxon>
        <taxon>Bacteroidota</taxon>
        <taxon>Sphingobacteriia</taxon>
        <taxon>Sphingobacteriales</taxon>
        <taxon>Sphingobacteriaceae</taxon>
        <taxon>Sphingobacterium</taxon>
    </lineage>
</organism>
<dbReference type="Gene3D" id="3.90.220.20">
    <property type="entry name" value="DNA methylase specificity domains"/>
    <property type="match status" value="2"/>
</dbReference>
<comment type="similarity">
    <text evidence="1">Belongs to the type-I restriction system S methylase family.</text>
</comment>
<keyword evidence="6" id="KW-1185">Reference proteome</keyword>
<keyword evidence="2" id="KW-0680">Restriction system</keyword>
<evidence type="ECO:0000256" key="1">
    <source>
        <dbReference type="ARBA" id="ARBA00010923"/>
    </source>
</evidence>
<keyword evidence="5" id="KW-0540">Nuclease</keyword>
<feature type="domain" description="Type I restriction modification DNA specificity" evidence="4">
    <location>
        <begin position="50"/>
        <end position="205"/>
    </location>
</feature>
<keyword evidence="3" id="KW-0238">DNA-binding</keyword>
<evidence type="ECO:0000256" key="3">
    <source>
        <dbReference type="ARBA" id="ARBA00023125"/>
    </source>
</evidence>
<evidence type="ECO:0000313" key="6">
    <source>
        <dbReference type="Proteomes" id="UP000239711"/>
    </source>
</evidence>
<dbReference type="GO" id="GO:0003677">
    <property type="term" value="F:DNA binding"/>
    <property type="evidence" value="ECO:0007669"/>
    <property type="project" value="UniProtKB-KW"/>
</dbReference>
<protein>
    <submittedName>
        <fullName evidence="5">Restriction endonuclease subunit S</fullName>
    </submittedName>
</protein>
<dbReference type="GO" id="GO:0009307">
    <property type="term" value="P:DNA restriction-modification system"/>
    <property type="evidence" value="ECO:0007669"/>
    <property type="project" value="UniProtKB-KW"/>
</dbReference>
<dbReference type="OrthoDB" id="667970at2"/>
<dbReference type="CDD" id="cd17263">
    <property type="entry name" value="RMtype1_S_AbaB8300I-TRD1-CR1_like"/>
    <property type="match status" value="1"/>
</dbReference>
<evidence type="ECO:0000256" key="2">
    <source>
        <dbReference type="ARBA" id="ARBA00022747"/>
    </source>
</evidence>
<dbReference type="InterPro" id="IPR000055">
    <property type="entry name" value="Restrct_endonuc_typeI_TRD"/>
</dbReference>
<reference evidence="5 6" key="1">
    <citation type="submission" date="2018-02" db="EMBL/GenBank/DDBJ databases">
        <title>The draft genome of Sphingobacterium sp. 5JN-11.</title>
        <authorList>
            <person name="Liu L."/>
            <person name="Li L."/>
            <person name="Liang L."/>
            <person name="Zhang X."/>
            <person name="Wang T."/>
        </authorList>
    </citation>
    <scope>NUCLEOTIDE SEQUENCE [LARGE SCALE GENOMIC DNA]</scope>
    <source>
        <strain evidence="5 6">5JN-11</strain>
    </source>
</reference>
<dbReference type="Gene3D" id="1.10.287.1120">
    <property type="entry name" value="Bipartite methylase S protein"/>
    <property type="match status" value="1"/>
</dbReference>
<keyword evidence="5" id="KW-0255">Endonuclease</keyword>
<sequence length="438" mass="50416">MKSYDTYKESGIEWVGEIPSHWEEKRMRFLGYLYGGLSGKSANDFNQLSNSENKSFIPFTNIANNLKIDVDNLQTVVISENESQNKVQKGDLFFLMSSENYEDVGKSAVLTSDLEETYLNSFCKGFRISDENIVPEFLNYQLFSKPLRHNLLTGANGFTRINLKIDKVNDLRVTLPPQEEQTAIAFYLDRKTDEIDALIADKKRLLELYEEEKITIINQAVTKGIDPKVKMKDSGIEWLGQIPEHWEVKRMKNICTVRQGLQISIEKRFLSKVDNSFEYITIRSINNPDQAKEYIEKPSPNVICNKDDILMARTGATGEPITGVEGVFHNNFFLIDFNRELVDKMFLFYFLKSGRIKEYLLLMAGTTTIPDLNHGAFYNTPFFQYSLEEQQSIVYHIETECTRIDAKIAKTQKLIELLTEYRTALISEVVTGKIKVID</sequence>
<dbReference type="Pfam" id="PF01420">
    <property type="entry name" value="Methylase_S"/>
    <property type="match status" value="2"/>
</dbReference>